<keyword evidence="2" id="KW-0963">Cytoplasm</keyword>
<dbReference type="GO" id="GO:0007017">
    <property type="term" value="P:microtubule-based process"/>
    <property type="evidence" value="ECO:0007669"/>
    <property type="project" value="InterPro"/>
</dbReference>
<evidence type="ECO:0000256" key="1">
    <source>
        <dbReference type="ARBA" id="ARBA00004496"/>
    </source>
</evidence>
<gene>
    <name evidence="4" type="ORF">R9X50_00530900</name>
</gene>
<evidence type="ECO:0000313" key="4">
    <source>
        <dbReference type="EMBL" id="WPH02445.1"/>
    </source>
</evidence>
<feature type="compositionally biased region" description="Acidic residues" evidence="3">
    <location>
        <begin position="49"/>
        <end position="60"/>
    </location>
</feature>
<reference evidence="4 5" key="1">
    <citation type="submission" date="2023-11" db="EMBL/GenBank/DDBJ databases">
        <title>An acidophilic fungus is an integral part of prey digestion in a carnivorous sundew plant.</title>
        <authorList>
            <person name="Tsai I.J."/>
        </authorList>
    </citation>
    <scope>NUCLEOTIDE SEQUENCE [LARGE SCALE GENOMIC DNA]</scope>
    <source>
        <strain evidence="4">169a</strain>
    </source>
</reference>
<organism evidence="4 5">
    <name type="scientific">Acrodontium crateriforme</name>
    <dbReference type="NCBI Taxonomy" id="150365"/>
    <lineage>
        <taxon>Eukaryota</taxon>
        <taxon>Fungi</taxon>
        <taxon>Dikarya</taxon>
        <taxon>Ascomycota</taxon>
        <taxon>Pezizomycotina</taxon>
        <taxon>Dothideomycetes</taxon>
        <taxon>Dothideomycetidae</taxon>
        <taxon>Mycosphaerellales</taxon>
        <taxon>Teratosphaeriaceae</taxon>
        <taxon>Acrodontium</taxon>
    </lineage>
</organism>
<dbReference type="PANTHER" id="PTHR15346">
    <property type="entry name" value="DYNACTIN SUBUNIT"/>
    <property type="match status" value="1"/>
</dbReference>
<feature type="region of interest" description="Disordered" evidence="3">
    <location>
        <begin position="1"/>
        <end position="67"/>
    </location>
</feature>
<name>A0AAQ3RBE8_9PEZI</name>
<feature type="compositionally biased region" description="Polar residues" evidence="3">
    <location>
        <begin position="27"/>
        <end position="45"/>
    </location>
</feature>
<dbReference type="GO" id="GO:0005869">
    <property type="term" value="C:dynactin complex"/>
    <property type="evidence" value="ECO:0007669"/>
    <property type="project" value="InterPro"/>
</dbReference>
<comment type="subcellular location">
    <subcellularLocation>
        <location evidence="1">Cytoplasm</location>
    </subcellularLocation>
</comment>
<feature type="region of interest" description="Disordered" evidence="3">
    <location>
        <begin position="100"/>
        <end position="119"/>
    </location>
</feature>
<evidence type="ECO:0000313" key="5">
    <source>
        <dbReference type="Proteomes" id="UP001303373"/>
    </source>
</evidence>
<proteinExistence type="predicted"/>
<dbReference type="Proteomes" id="UP001303373">
    <property type="component" value="Chromosome 8"/>
</dbReference>
<evidence type="ECO:0000256" key="3">
    <source>
        <dbReference type="SAM" id="MobiDB-lite"/>
    </source>
</evidence>
<dbReference type="Pfam" id="PF04912">
    <property type="entry name" value="Dynamitin"/>
    <property type="match status" value="2"/>
</dbReference>
<keyword evidence="5" id="KW-1185">Reference proteome</keyword>
<accession>A0AAQ3RBE8</accession>
<sequence>METSEPRRLAALPGYDTSPDIYETPDYPTNTETTIQTSPRSASRASDTSVEDDGDGDSDSEYGISRRRLYPARARSRFGAASRGVNVKGVDLSDRVDGKRKGFRVLRKPGDDGDDEEEEGLEARIARLRREIEECRIEAEKERETIGEAGEGGVIEELGSLGRLLAAVEVHPASTVQAHRSHTEADTPEAPSASDDPISDEQTLQKVTTFDSRLAALEQALGISSLDAATNEAVATPVLPSLSLLDQQLSALTAASSLAGLDAASSRIAKLRREAADLAASSQRGAVNMPSGGYGATNGIGDDSTASDEESHAASISSDDLQKLQALYALLPSLQSLAPTVPAILNRLRSLKALHTSAATASGELNDIEKRQIEMDKELAVWRAGLEKVESAIKQANETNSKNSTIVETWVKELEGRMAGLGR</sequence>
<protein>
    <submittedName>
        <fullName evidence="4">Isoform 3 of dynactin subunit 2</fullName>
    </submittedName>
</protein>
<feature type="region of interest" description="Disordered" evidence="3">
    <location>
        <begin position="175"/>
        <end position="200"/>
    </location>
</feature>
<dbReference type="AlphaFoldDB" id="A0AAQ3RBE8"/>
<dbReference type="EMBL" id="CP138587">
    <property type="protein sequence ID" value="WPH02445.1"/>
    <property type="molecule type" value="Genomic_DNA"/>
</dbReference>
<dbReference type="GO" id="GO:0005737">
    <property type="term" value="C:cytoplasm"/>
    <property type="evidence" value="ECO:0007669"/>
    <property type="project" value="UniProtKB-SubCell"/>
</dbReference>
<dbReference type="InterPro" id="IPR028133">
    <property type="entry name" value="Dynamitin"/>
</dbReference>
<feature type="region of interest" description="Disordered" evidence="3">
    <location>
        <begin position="282"/>
        <end position="314"/>
    </location>
</feature>
<evidence type="ECO:0000256" key="2">
    <source>
        <dbReference type="ARBA" id="ARBA00022490"/>
    </source>
</evidence>